<protein>
    <submittedName>
        <fullName evidence="3">NDxxF motif lipoprotein</fullName>
    </submittedName>
</protein>
<comment type="caution">
    <text evidence="3">The sequence shown here is derived from an EMBL/GenBank/DDBJ whole genome shotgun (WGS) entry which is preliminary data.</text>
</comment>
<dbReference type="Pfam" id="PF08139">
    <property type="entry name" value="LPAM_1"/>
    <property type="match status" value="1"/>
</dbReference>
<keyword evidence="4" id="KW-1185">Reference proteome</keyword>
<dbReference type="InterPro" id="IPR012640">
    <property type="entry name" value="Membr_lipoprot_lipid_attach_CS"/>
</dbReference>
<accession>A0ABT7L9H5</accession>
<gene>
    <name evidence="3" type="ORF">QQS35_18955</name>
</gene>
<feature type="chain" id="PRO_5046627104" evidence="2">
    <location>
        <begin position="19"/>
        <end position="95"/>
    </location>
</feature>
<keyword evidence="3" id="KW-0449">Lipoprotein</keyword>
<organism evidence="3 4">
    <name type="scientific">Aquibacillus rhizosphaerae</name>
    <dbReference type="NCBI Taxonomy" id="3051431"/>
    <lineage>
        <taxon>Bacteria</taxon>
        <taxon>Bacillati</taxon>
        <taxon>Bacillota</taxon>
        <taxon>Bacilli</taxon>
        <taxon>Bacillales</taxon>
        <taxon>Bacillaceae</taxon>
        <taxon>Aquibacillus</taxon>
    </lineage>
</organism>
<proteinExistence type="predicted"/>
<dbReference type="NCBIfam" id="NF033193">
    <property type="entry name" value="lipo_NDxxF"/>
    <property type="match status" value="1"/>
</dbReference>
<evidence type="ECO:0000313" key="3">
    <source>
        <dbReference type="EMBL" id="MDL4842517.1"/>
    </source>
</evidence>
<dbReference type="PROSITE" id="PS51257">
    <property type="entry name" value="PROKAR_LIPOPROTEIN"/>
    <property type="match status" value="1"/>
</dbReference>
<evidence type="ECO:0000256" key="2">
    <source>
        <dbReference type="SAM" id="SignalP"/>
    </source>
</evidence>
<keyword evidence="1 2" id="KW-0732">Signal</keyword>
<feature type="signal peptide" evidence="2">
    <location>
        <begin position="1"/>
        <end position="18"/>
    </location>
</feature>
<name>A0ABT7L9H5_9BACI</name>
<evidence type="ECO:0000313" key="4">
    <source>
        <dbReference type="Proteomes" id="UP001235343"/>
    </source>
</evidence>
<sequence length="95" mass="11089">MKRIFLSILIVFLLSACSYEENIDTTEDEILDTKDVDIPSIIFSSEKQNSVINEKEMKSSIKTYLDTYNALYLASYPFQVMIDEEKELTENEFKN</sequence>
<evidence type="ECO:0000256" key="1">
    <source>
        <dbReference type="ARBA" id="ARBA00022729"/>
    </source>
</evidence>
<dbReference type="EMBL" id="JASTZU010000058">
    <property type="protein sequence ID" value="MDL4842517.1"/>
    <property type="molecule type" value="Genomic_DNA"/>
</dbReference>
<dbReference type="Proteomes" id="UP001235343">
    <property type="component" value="Unassembled WGS sequence"/>
</dbReference>
<reference evidence="3 4" key="1">
    <citation type="submission" date="2023-06" db="EMBL/GenBank/DDBJ databases">
        <title>Aquibacillus rhizosphaerae LR5S19.</title>
        <authorList>
            <person name="Sun J.-Q."/>
        </authorList>
    </citation>
    <scope>NUCLEOTIDE SEQUENCE [LARGE SCALE GENOMIC DNA]</scope>
    <source>
        <strain evidence="3 4">LR5S19</strain>
    </source>
</reference>
<dbReference type="InterPro" id="IPR047903">
    <property type="entry name" value="NDxxF_lipo"/>
</dbReference>